<evidence type="ECO:0000256" key="1">
    <source>
        <dbReference type="SAM" id="Phobius"/>
    </source>
</evidence>
<name>A0A3A9AWK1_9FIRM</name>
<feature type="transmembrane region" description="Helical" evidence="1">
    <location>
        <begin position="204"/>
        <end position="227"/>
    </location>
</feature>
<evidence type="ECO:0000313" key="3">
    <source>
        <dbReference type="EMBL" id="RKI91923.1"/>
    </source>
</evidence>
<dbReference type="AlphaFoldDB" id="A0A3A9AWK1"/>
<keyword evidence="3" id="KW-0482">Metalloprotease</keyword>
<feature type="transmembrane region" description="Helical" evidence="1">
    <location>
        <begin position="104"/>
        <end position="124"/>
    </location>
</feature>
<keyword evidence="1" id="KW-1133">Transmembrane helix</keyword>
<dbReference type="GO" id="GO:0008237">
    <property type="term" value="F:metallopeptidase activity"/>
    <property type="evidence" value="ECO:0007669"/>
    <property type="project" value="UniProtKB-KW"/>
</dbReference>
<protein>
    <submittedName>
        <fullName evidence="3">CPBP family intramembrane metalloprotease</fullName>
    </submittedName>
</protein>
<feature type="transmembrane region" description="Helical" evidence="1">
    <location>
        <begin position="144"/>
        <end position="161"/>
    </location>
</feature>
<keyword evidence="3" id="KW-0378">Hydrolase</keyword>
<gene>
    <name evidence="3" type="ORF">D7V94_07495</name>
</gene>
<feature type="transmembrane region" description="Helical" evidence="1">
    <location>
        <begin position="261"/>
        <end position="287"/>
    </location>
</feature>
<sequence>MRPLKRADGIGVCACSPKFAGYGKGMVIRMNSKKANWAFLVTILCYAGMVFAVANFFPLFAESLVFSNLICEIVVVLPMLVFIVASGENIVSFLGIHKMRFTSVLMTGLFTFLSVPSLTVVNLFSQLWVENEVASAMENMNAGQMPFGLLLFSTGLVAPVFEETLCRGAYYHAYAGSGRRIGAMVMSALIFALIHMNFNQASYAFVMGVFAVLLLEVTGSLWSCILYHSLINGSQMMLLYGAFKVNPNVYSEQAGTITPDFLLYAVGAYLVVVAVTLPLSWAVLVWISINEGRQGALSCFLPKKALPGKAEKKDKLVSVPFVLALILCIGMMTGSFFRIVEKIILMIR</sequence>
<dbReference type="OrthoDB" id="2035856at2"/>
<feature type="transmembrane region" description="Helical" evidence="1">
    <location>
        <begin position="37"/>
        <end position="57"/>
    </location>
</feature>
<evidence type="ECO:0000259" key="2">
    <source>
        <dbReference type="Pfam" id="PF02517"/>
    </source>
</evidence>
<keyword evidence="4" id="KW-1185">Reference proteome</keyword>
<dbReference type="InterPro" id="IPR003675">
    <property type="entry name" value="Rce1/LyrA-like_dom"/>
</dbReference>
<accession>A0A3A9AWK1</accession>
<dbReference type="GO" id="GO:0006508">
    <property type="term" value="P:proteolysis"/>
    <property type="evidence" value="ECO:0007669"/>
    <property type="project" value="UniProtKB-KW"/>
</dbReference>
<keyword evidence="1" id="KW-0812">Transmembrane</keyword>
<feature type="transmembrane region" description="Helical" evidence="1">
    <location>
        <begin position="63"/>
        <end position="84"/>
    </location>
</feature>
<keyword evidence="3" id="KW-0645">Protease</keyword>
<keyword evidence="1" id="KW-0472">Membrane</keyword>
<dbReference type="GO" id="GO:0080120">
    <property type="term" value="P:CAAX-box protein maturation"/>
    <property type="evidence" value="ECO:0007669"/>
    <property type="project" value="UniProtKB-ARBA"/>
</dbReference>
<proteinExistence type="predicted"/>
<feature type="domain" description="CAAX prenyl protease 2/Lysostaphin resistance protein A-like" evidence="2">
    <location>
        <begin position="149"/>
        <end position="233"/>
    </location>
</feature>
<dbReference type="GO" id="GO:0004175">
    <property type="term" value="F:endopeptidase activity"/>
    <property type="evidence" value="ECO:0007669"/>
    <property type="project" value="UniProtKB-ARBA"/>
</dbReference>
<reference evidence="3 4" key="1">
    <citation type="submission" date="2018-09" db="EMBL/GenBank/DDBJ databases">
        <title>Murine metabolic-syndrome-specific gut microbial biobank.</title>
        <authorList>
            <person name="Liu C."/>
        </authorList>
    </citation>
    <scope>NUCLEOTIDE SEQUENCE [LARGE SCALE GENOMIC DNA]</scope>
    <source>
        <strain evidence="3 4">0.1xD8-82</strain>
    </source>
</reference>
<dbReference type="Pfam" id="PF02517">
    <property type="entry name" value="Rce1-like"/>
    <property type="match status" value="1"/>
</dbReference>
<comment type="caution">
    <text evidence="3">The sequence shown here is derived from an EMBL/GenBank/DDBJ whole genome shotgun (WGS) entry which is preliminary data.</text>
</comment>
<dbReference type="Proteomes" id="UP000280696">
    <property type="component" value="Unassembled WGS sequence"/>
</dbReference>
<dbReference type="EMBL" id="RAYQ01000006">
    <property type="protein sequence ID" value="RKI91923.1"/>
    <property type="molecule type" value="Genomic_DNA"/>
</dbReference>
<feature type="transmembrane region" description="Helical" evidence="1">
    <location>
        <begin position="316"/>
        <end position="340"/>
    </location>
</feature>
<organism evidence="3 4">
    <name type="scientific">Parablautia intestinalis</name>
    <dbReference type="NCBI Taxonomy" id="2320100"/>
    <lineage>
        <taxon>Bacteria</taxon>
        <taxon>Bacillati</taxon>
        <taxon>Bacillota</taxon>
        <taxon>Clostridia</taxon>
        <taxon>Lachnospirales</taxon>
        <taxon>Lachnospiraceae</taxon>
        <taxon>Parablautia</taxon>
    </lineage>
</organism>
<evidence type="ECO:0000313" key="4">
    <source>
        <dbReference type="Proteomes" id="UP000280696"/>
    </source>
</evidence>
<feature type="transmembrane region" description="Helical" evidence="1">
    <location>
        <begin position="181"/>
        <end position="198"/>
    </location>
</feature>